<dbReference type="EMBL" id="JAPDRN010000040">
    <property type="protein sequence ID" value="KAJ9634160.1"/>
    <property type="molecule type" value="Genomic_DNA"/>
</dbReference>
<feature type="compositionally biased region" description="Basic and acidic residues" evidence="1">
    <location>
        <begin position="247"/>
        <end position="279"/>
    </location>
</feature>
<evidence type="ECO:0000256" key="1">
    <source>
        <dbReference type="SAM" id="MobiDB-lite"/>
    </source>
</evidence>
<sequence>MATIPDPTQNRQKNVFVLCFDGTGNKFSGTDADSNILKLYRMLDRTDANMYTFYQPGIGTYITSHSMQTTSLFGRMHSWYLKSKDSAIGSSFAEHVMGGYKFLMRYYSCEDDLYFFGFSRGAYTARFLAEMLDHIGLLSAGNEELIRFAWKTYAKWASRRNDGSVNAKEDEAEQYAFMRGFRETFSRPVRRIRFMGLFDTVNSVPRFETAWMQRSKFPYTARSSAKIIRHAVSIDERRAKFRQDLIGEAKPGEEKDDHPHTDDGHPSGIDEKFHPDECLSRPSSGASPSSEPPVNGVHAPAVDVGQDDSRKTPATNPAEHVAAPPAQSGGLTNSTESLAAPVLSPSTEHLLGASEGASRNKARRFRRRWSETRRSQDVQEVWFAGGHADIGGGWTKTAGETWMLSHAPLVWMVHEAERAGLPLDPIKMARLSCIPHKVSDEGEREDDPDTHRSFLQALEDSCSNGLIHDCLELGGGLTWANVMLWKMMEYLPFRRMDLQKNGSWKPIRWPLPMGEPRDIPADAKIHNSVIKRMELVPHYRPGNLIVGGGGRGIRKAPKKYGMGEWVLCHSGEDHITQTFVRKPSPCQD</sequence>
<dbReference type="Pfam" id="PF09994">
    <property type="entry name" value="T6SS_Tle1-like_cat"/>
    <property type="match status" value="1"/>
</dbReference>
<feature type="region of interest" description="Disordered" evidence="1">
    <location>
        <begin position="349"/>
        <end position="371"/>
    </location>
</feature>
<dbReference type="InterPro" id="IPR018712">
    <property type="entry name" value="Tle1-like_cat"/>
</dbReference>
<keyword evidence="4" id="KW-1185">Reference proteome</keyword>
<accession>A0AA38Y3N9</accession>
<feature type="region of interest" description="Disordered" evidence="1">
    <location>
        <begin position="247"/>
        <end position="334"/>
    </location>
</feature>
<feature type="compositionally biased region" description="Low complexity" evidence="1">
    <location>
        <begin position="280"/>
        <end position="293"/>
    </location>
</feature>
<proteinExistence type="predicted"/>
<evidence type="ECO:0000313" key="3">
    <source>
        <dbReference type="EMBL" id="KAJ9634160.1"/>
    </source>
</evidence>
<name>A0AA38Y3N9_9EURO</name>
<organism evidence="3 4">
    <name type="scientific">Knufia peltigerae</name>
    <dbReference type="NCBI Taxonomy" id="1002370"/>
    <lineage>
        <taxon>Eukaryota</taxon>
        <taxon>Fungi</taxon>
        <taxon>Dikarya</taxon>
        <taxon>Ascomycota</taxon>
        <taxon>Pezizomycotina</taxon>
        <taxon>Eurotiomycetes</taxon>
        <taxon>Chaetothyriomycetidae</taxon>
        <taxon>Chaetothyriales</taxon>
        <taxon>Trichomeriaceae</taxon>
        <taxon>Knufia</taxon>
    </lineage>
</organism>
<evidence type="ECO:0000259" key="2">
    <source>
        <dbReference type="Pfam" id="PF09994"/>
    </source>
</evidence>
<feature type="domain" description="T6SS Phospholipase effector Tle1-like catalytic" evidence="2">
    <location>
        <begin position="16"/>
        <end position="415"/>
    </location>
</feature>
<dbReference type="PANTHER" id="PTHR33840">
    <property type="match status" value="1"/>
</dbReference>
<evidence type="ECO:0000313" key="4">
    <source>
        <dbReference type="Proteomes" id="UP001172681"/>
    </source>
</evidence>
<comment type="caution">
    <text evidence="3">The sequence shown here is derived from an EMBL/GenBank/DDBJ whole genome shotgun (WGS) entry which is preliminary data.</text>
</comment>
<reference evidence="3" key="1">
    <citation type="submission" date="2022-10" db="EMBL/GenBank/DDBJ databases">
        <title>Culturing micro-colonial fungi from biological soil crusts in the Mojave desert and describing Neophaeococcomyces mojavensis, and introducing the new genera and species Taxawa tesnikishii.</title>
        <authorList>
            <person name="Kurbessoian T."/>
            <person name="Stajich J.E."/>
        </authorList>
    </citation>
    <scope>NUCLEOTIDE SEQUENCE</scope>
    <source>
        <strain evidence="3">TK_35</strain>
    </source>
</reference>
<dbReference type="PANTHER" id="PTHR33840:SF2">
    <property type="entry name" value="TLE1 PHOSPHOLIPASE DOMAIN-CONTAINING PROTEIN"/>
    <property type="match status" value="1"/>
</dbReference>
<gene>
    <name evidence="3" type="ORF">H2204_006491</name>
</gene>
<protein>
    <recommendedName>
        <fullName evidence="2">T6SS Phospholipase effector Tle1-like catalytic domain-containing protein</fullName>
    </recommendedName>
</protein>
<dbReference type="Proteomes" id="UP001172681">
    <property type="component" value="Unassembled WGS sequence"/>
</dbReference>
<dbReference type="AlphaFoldDB" id="A0AA38Y3N9"/>